<dbReference type="PANTHER" id="PTHR35936">
    <property type="entry name" value="MEMBRANE-BOUND LYTIC MUREIN TRANSGLYCOSYLASE F"/>
    <property type="match status" value="1"/>
</dbReference>
<dbReference type="Pfam" id="PF00497">
    <property type="entry name" value="SBP_bac_3"/>
    <property type="match status" value="1"/>
</dbReference>
<dbReference type="PANTHER" id="PTHR35936:SF6">
    <property type="entry name" value="AMINO ACID ABC TRANSPORTER SUBSTRATE-BINDING PAAT FAMILY PROTEIN"/>
    <property type="match status" value="1"/>
</dbReference>
<name>A0A255Z7A2_9PROT</name>
<evidence type="ECO:0000313" key="4">
    <source>
        <dbReference type="Proteomes" id="UP000216998"/>
    </source>
</evidence>
<dbReference type="SUPFAM" id="SSF53850">
    <property type="entry name" value="Periplasmic binding protein-like II"/>
    <property type="match status" value="1"/>
</dbReference>
<dbReference type="Proteomes" id="UP000216998">
    <property type="component" value="Unassembled WGS sequence"/>
</dbReference>
<evidence type="ECO:0000313" key="3">
    <source>
        <dbReference type="EMBL" id="OYQ37423.1"/>
    </source>
</evidence>
<feature type="domain" description="Solute-binding protein family 3/N-terminal" evidence="2">
    <location>
        <begin position="36"/>
        <end position="248"/>
    </location>
</feature>
<organism evidence="3 4">
    <name type="scientific">Niveispirillum lacus</name>
    <dbReference type="NCBI Taxonomy" id="1981099"/>
    <lineage>
        <taxon>Bacteria</taxon>
        <taxon>Pseudomonadati</taxon>
        <taxon>Pseudomonadota</taxon>
        <taxon>Alphaproteobacteria</taxon>
        <taxon>Rhodospirillales</taxon>
        <taxon>Azospirillaceae</taxon>
        <taxon>Niveispirillum</taxon>
    </lineage>
</organism>
<keyword evidence="1" id="KW-0732">Signal</keyword>
<keyword evidence="4" id="KW-1185">Reference proteome</keyword>
<protein>
    <recommendedName>
        <fullName evidence="2">Solute-binding protein family 3/N-terminal domain-containing protein</fullName>
    </recommendedName>
</protein>
<proteinExistence type="predicted"/>
<dbReference type="EMBL" id="NOXU01000015">
    <property type="protein sequence ID" value="OYQ37423.1"/>
    <property type="molecule type" value="Genomic_DNA"/>
</dbReference>
<dbReference type="AlphaFoldDB" id="A0A255Z7A2"/>
<accession>A0A255Z7A2</accession>
<dbReference type="InterPro" id="IPR001638">
    <property type="entry name" value="Solute-binding_3/MltF_N"/>
</dbReference>
<gene>
    <name evidence="3" type="ORF">CHU95_01665</name>
</gene>
<dbReference type="OrthoDB" id="7347028at2"/>
<evidence type="ECO:0000259" key="2">
    <source>
        <dbReference type="Pfam" id="PF00497"/>
    </source>
</evidence>
<comment type="caution">
    <text evidence="3">The sequence shown here is derived from an EMBL/GenBank/DDBJ whole genome shotgun (WGS) entry which is preliminary data.</text>
</comment>
<dbReference type="Gene3D" id="3.40.190.10">
    <property type="entry name" value="Periplasmic binding protein-like II"/>
    <property type="match status" value="2"/>
</dbReference>
<evidence type="ECO:0000256" key="1">
    <source>
        <dbReference type="ARBA" id="ARBA00022729"/>
    </source>
</evidence>
<sequence length="273" mass="28808">MGGLNSAVCGLFWAVFSAIVMCANVQARPLTFAYGDHNEAPFAIVKDGELKGGFALEFGRSLADRLGMEAAFRFVPRNRISAEIAGGSVDAYCLAAQPYYPGFSADHFTTPLFTDQDVILLSAGLRGPADLSSLTGARIGAVLGFIYPASVEALFADHQAERIDARNAEANLRKLHSGRLDAVILPMAAWRLALSRDQSLAGLVRKDVIPVAVRDRVCLVSPSSPASVPEINAAIQSLVADGSLPALVRASGLEMSGAQSAGLHMSSPIPSRR</sequence>
<reference evidence="3 4" key="1">
    <citation type="submission" date="2017-07" db="EMBL/GenBank/DDBJ databases">
        <title>Niveispirillum cyanobacteriorum sp. nov., isolated from cyanobacterial aggregates in a eutrophic lake.</title>
        <authorList>
            <person name="Cai H."/>
        </authorList>
    </citation>
    <scope>NUCLEOTIDE SEQUENCE [LARGE SCALE GENOMIC DNA]</scope>
    <source>
        <strain evidence="4">TH1-14</strain>
    </source>
</reference>